<reference evidence="1 3" key="1">
    <citation type="journal article" date="2010" name="BMC Genomics">
        <title>Combination of measures distinguishes pre-miRNAs from other stem-loops in the genome of the newly sequenced Anopheles darlingi.</title>
        <authorList>
            <person name="Mendes N.D."/>
            <person name="Freitas A.T."/>
            <person name="Vasconcelos A.T."/>
            <person name="Sagot M.F."/>
        </authorList>
    </citation>
    <scope>NUCLEOTIDE SEQUENCE</scope>
</reference>
<dbReference type="AlphaFoldDB" id="W5JMB7"/>
<evidence type="ECO:0000313" key="2">
    <source>
        <dbReference type="EnsemblMetazoa" id="ADAC002739-PA"/>
    </source>
</evidence>
<dbReference type="VEuPathDB" id="VectorBase:ADAC002739"/>
<evidence type="ECO:0000313" key="3">
    <source>
        <dbReference type="Proteomes" id="UP000000673"/>
    </source>
</evidence>
<keyword evidence="3" id="KW-1185">Reference proteome</keyword>
<dbReference type="EnsemblMetazoa" id="ADAC002739-RA">
    <property type="protein sequence ID" value="ADAC002739-PA"/>
    <property type="gene ID" value="ADAC002739"/>
</dbReference>
<reference evidence="1" key="3">
    <citation type="journal article" date="2013" name="Nucleic Acids Res.">
        <title>The genome of Anopheles darlingi, the main neotropical malaria vector.</title>
        <authorList>
            <person name="Marinotti O."/>
            <person name="Cerqueira G.C."/>
            <person name="de Almeida L.G."/>
            <person name="Ferro M.I."/>
            <person name="Loreto E.L."/>
            <person name="Zaha A."/>
            <person name="Teixeira S.M."/>
            <person name="Wespiser A.R."/>
            <person name="Almeida E Silva A."/>
            <person name="Schlindwein A.D."/>
            <person name="Pacheco A.C."/>
            <person name="Silva A.L."/>
            <person name="Graveley B.R."/>
            <person name="Walenz B.P."/>
            <person name="Lima Bde A."/>
            <person name="Ribeiro C.A."/>
            <person name="Nunes-Silva C.G."/>
            <person name="de Carvalho C.R."/>
            <person name="Soares C.M."/>
            <person name="de Menezes C.B."/>
            <person name="Matiolli C."/>
            <person name="Caffrey D."/>
            <person name="Araujo D.A."/>
            <person name="de Oliveira D.M."/>
            <person name="Golenbock D."/>
            <person name="Grisard E.C."/>
            <person name="Fantinatti-Garboggini F."/>
            <person name="de Carvalho F.M."/>
            <person name="Barcellos F.G."/>
            <person name="Prosdocimi F."/>
            <person name="May G."/>
            <person name="Azevedo Junior G.M."/>
            <person name="Guimaraes G.M."/>
            <person name="Goldman G.H."/>
            <person name="Padilha I.Q."/>
            <person name="Batista Jda S."/>
            <person name="Ferro J.A."/>
            <person name="Ribeiro J.M."/>
            <person name="Fietto J.L."/>
            <person name="Dabbas K.M."/>
            <person name="Cerdeira L."/>
            <person name="Agnez-Lima L.F."/>
            <person name="Brocchi M."/>
            <person name="de Carvalho M.O."/>
            <person name="Teixeira Mde M."/>
            <person name="Diniz Maia Mde M."/>
            <person name="Goldman M.H."/>
            <person name="Cruz Schneider M.P."/>
            <person name="Felipe M.S."/>
            <person name="Hungria M."/>
            <person name="Nicolas M.F."/>
            <person name="Pereira M."/>
            <person name="Montes M.A."/>
            <person name="Cantao M.E."/>
            <person name="Vincentz M."/>
            <person name="Rafael M.S."/>
            <person name="Silverman N."/>
            <person name="Stoco P.H."/>
            <person name="Souza R.C."/>
            <person name="Vicentini R."/>
            <person name="Gazzinelli R.T."/>
            <person name="Neves Rde O."/>
            <person name="Silva R."/>
            <person name="Astolfi-Filho S."/>
            <person name="Maciel T.E."/>
            <person name="Urmenyi T.P."/>
            <person name="Tadei W.P."/>
            <person name="Camargo E.P."/>
            <person name="de Vasconcelos A.T."/>
        </authorList>
    </citation>
    <scope>NUCLEOTIDE SEQUENCE</scope>
</reference>
<accession>W5JMB7</accession>
<protein>
    <submittedName>
        <fullName evidence="1 2">Uncharacterized protein</fullName>
    </submittedName>
</protein>
<gene>
    <name evidence="1" type="ORF">AND_002739</name>
</gene>
<sequence>MMVTAMLMAMKLVKKMMPKEVHFDHRYCLLADFHLKLYVTQPWSQMVDLGIREMNARKSMLINVTQP</sequence>
<dbReference type="Proteomes" id="UP000000673">
    <property type="component" value="Unassembled WGS sequence"/>
</dbReference>
<dbReference type="EMBL" id="ADMH02000632">
    <property type="protein sequence ID" value="ETN65517.1"/>
    <property type="molecule type" value="Genomic_DNA"/>
</dbReference>
<reference evidence="1" key="2">
    <citation type="submission" date="2010-05" db="EMBL/GenBank/DDBJ databases">
        <authorList>
            <person name="Almeida L.G."/>
            <person name="Nicolas M.F."/>
            <person name="Souza R.C."/>
            <person name="Vasconcelos A.T.R."/>
        </authorList>
    </citation>
    <scope>NUCLEOTIDE SEQUENCE</scope>
</reference>
<name>W5JMB7_ANODA</name>
<dbReference type="HOGENOM" id="CLU_2814493_0_0_1"/>
<proteinExistence type="predicted"/>
<organism evidence="1">
    <name type="scientific">Anopheles darlingi</name>
    <name type="common">Mosquito</name>
    <dbReference type="NCBI Taxonomy" id="43151"/>
    <lineage>
        <taxon>Eukaryota</taxon>
        <taxon>Metazoa</taxon>
        <taxon>Ecdysozoa</taxon>
        <taxon>Arthropoda</taxon>
        <taxon>Hexapoda</taxon>
        <taxon>Insecta</taxon>
        <taxon>Pterygota</taxon>
        <taxon>Neoptera</taxon>
        <taxon>Endopterygota</taxon>
        <taxon>Diptera</taxon>
        <taxon>Nematocera</taxon>
        <taxon>Culicoidea</taxon>
        <taxon>Culicidae</taxon>
        <taxon>Anophelinae</taxon>
        <taxon>Anopheles</taxon>
    </lineage>
</organism>
<reference evidence="2" key="4">
    <citation type="submission" date="2015-06" db="UniProtKB">
        <authorList>
            <consortium name="EnsemblMetazoa"/>
        </authorList>
    </citation>
    <scope>IDENTIFICATION</scope>
</reference>
<evidence type="ECO:0000313" key="1">
    <source>
        <dbReference type="EMBL" id="ETN65517.1"/>
    </source>
</evidence>